<evidence type="ECO:0000313" key="3">
    <source>
        <dbReference type="Proteomes" id="UP000263900"/>
    </source>
</evidence>
<dbReference type="OrthoDB" id="725917at2"/>
<evidence type="ECO:0000313" key="2">
    <source>
        <dbReference type="EMBL" id="AXY77843.1"/>
    </source>
</evidence>
<dbReference type="InterPro" id="IPR041662">
    <property type="entry name" value="SusD-like_2"/>
</dbReference>
<dbReference type="Proteomes" id="UP000263900">
    <property type="component" value="Chromosome"/>
</dbReference>
<dbReference type="Gene3D" id="1.25.40.390">
    <property type="match status" value="1"/>
</dbReference>
<dbReference type="RefSeq" id="WP_119053716.1">
    <property type="nucleotide sequence ID" value="NZ_CP032157.1"/>
</dbReference>
<dbReference type="InterPro" id="IPR011990">
    <property type="entry name" value="TPR-like_helical_dom_sf"/>
</dbReference>
<dbReference type="Pfam" id="PF12771">
    <property type="entry name" value="SusD-like_2"/>
    <property type="match status" value="1"/>
</dbReference>
<feature type="signal peptide" evidence="1">
    <location>
        <begin position="1"/>
        <end position="22"/>
    </location>
</feature>
<proteinExistence type="predicted"/>
<keyword evidence="1" id="KW-0732">Signal</keyword>
<keyword evidence="3" id="KW-1185">Reference proteome</keyword>
<keyword evidence="2" id="KW-0449">Lipoprotein</keyword>
<dbReference type="AlphaFoldDB" id="A0A3B7MWK5"/>
<feature type="chain" id="PRO_5017792035" evidence="1">
    <location>
        <begin position="23"/>
        <end position="494"/>
    </location>
</feature>
<gene>
    <name evidence="2" type="ORF">D3H65_29340</name>
</gene>
<accession>A0A3B7MWK5</accession>
<protein>
    <submittedName>
        <fullName evidence="2">SusD/RagB family nutrient-binding outer membrane lipoprotein</fullName>
    </submittedName>
</protein>
<name>A0A3B7MWK5_9BACT</name>
<organism evidence="2 3">
    <name type="scientific">Paraflavitalea soli</name>
    <dbReference type="NCBI Taxonomy" id="2315862"/>
    <lineage>
        <taxon>Bacteria</taxon>
        <taxon>Pseudomonadati</taxon>
        <taxon>Bacteroidota</taxon>
        <taxon>Chitinophagia</taxon>
        <taxon>Chitinophagales</taxon>
        <taxon>Chitinophagaceae</taxon>
        <taxon>Paraflavitalea</taxon>
    </lineage>
</organism>
<dbReference type="KEGG" id="pseg:D3H65_29340"/>
<dbReference type="EMBL" id="CP032157">
    <property type="protein sequence ID" value="AXY77843.1"/>
    <property type="molecule type" value="Genomic_DNA"/>
</dbReference>
<dbReference type="PROSITE" id="PS51257">
    <property type="entry name" value="PROKAR_LIPOPROTEIN"/>
    <property type="match status" value="1"/>
</dbReference>
<reference evidence="2 3" key="1">
    <citation type="submission" date="2018-09" db="EMBL/GenBank/DDBJ databases">
        <title>Genome sequencing of strain 6GH32-13.</title>
        <authorList>
            <person name="Weon H.-Y."/>
            <person name="Heo J."/>
            <person name="Kwon S.-W."/>
        </authorList>
    </citation>
    <scope>NUCLEOTIDE SEQUENCE [LARGE SCALE GENOMIC DNA]</scope>
    <source>
        <strain evidence="2 3">5GH32-13</strain>
    </source>
</reference>
<dbReference type="SUPFAM" id="SSF48452">
    <property type="entry name" value="TPR-like"/>
    <property type="match status" value="1"/>
</dbReference>
<sequence>MKRNIVKYITACLLITAIVASCKKPGDFGDLNVDPNNPADPNTTLLFTNAIRAGLSSGIGAVTAADPLLYVQQLSEVFYTNASRYSSRIFDYNALYNGPLNDLQTIIDLNTNADTKSKPYVVAGGSNANQIAAARILKAHIFMQMADRWGDIPYSAALKKLEDITPAFDKQQDVYKALFQELKDAVAGIDAGAGPTGDILLDGDMDWWKEWAGSIRMILALRLSKADPATGKTEFAAAFTDGGLSGNSSNVFYYYLSDANNQNPWYNNYVVGKRYDYAISETMVNKLKALSDPRLPVFADTTATGTYVGMPYGLTSPVGYAAGTVDKPGNVSLIGKAFRQQNSKAAVTTYAQVLFAQAEAAHLGWIPGGEAAAATFYLAGIKASMDQFGAAGYATYITQPAVAYDPAKAVELIQTQKWIASYLGNGYESWAEWRRTGYPVLTPAPGAAPVSGGQIPRRQAYPTTERDLNGENYNIVLERQGADELTTKTWVEHP</sequence>
<evidence type="ECO:0000256" key="1">
    <source>
        <dbReference type="SAM" id="SignalP"/>
    </source>
</evidence>